<dbReference type="InterPro" id="IPR020449">
    <property type="entry name" value="Tscrpt_reg_AraC-type_HTH"/>
</dbReference>
<evidence type="ECO:0000256" key="1">
    <source>
        <dbReference type="ARBA" id="ARBA00023015"/>
    </source>
</evidence>
<dbReference type="PRINTS" id="PR00032">
    <property type="entry name" value="HTHARAC"/>
</dbReference>
<protein>
    <submittedName>
        <fullName evidence="5">AraC family transcriptional regulator</fullName>
    </submittedName>
</protein>
<dbReference type="Pfam" id="PF02311">
    <property type="entry name" value="AraC_binding"/>
    <property type="match status" value="1"/>
</dbReference>
<evidence type="ECO:0000256" key="2">
    <source>
        <dbReference type="ARBA" id="ARBA00023125"/>
    </source>
</evidence>
<dbReference type="InterPro" id="IPR003313">
    <property type="entry name" value="AraC-bd"/>
</dbReference>
<dbReference type="Gene3D" id="2.60.120.10">
    <property type="entry name" value="Jelly Rolls"/>
    <property type="match status" value="1"/>
</dbReference>
<dbReference type="PROSITE" id="PS00041">
    <property type="entry name" value="HTH_ARAC_FAMILY_1"/>
    <property type="match status" value="1"/>
</dbReference>
<sequence>MNLPLHRLCVPDIDVPVAVGTFDTIGPLSRADYPHRHTFYEVMLVTGGEGAHVIDFAGHRLRPPHLGFITPGQVHHWQASGLDGRVLLFTDAFLIDHPADRDLWQGLSPWLRLSAGEAGEFAAIMTQMEEEHRRREADFLSVLQAYLHVFLVRAGRVPGKACVPGKADRATVVVREFTRILGTATSVGAYAARLGVSVGYLTEVVKTVTGRTPGQLIREERVLEARRLLGGTEMSVGQVSRSLGFTDPAYFCRFFRRETGVSPGDYRRQTIGNHHVPRIESIDPDESVE</sequence>
<dbReference type="GO" id="GO:0003700">
    <property type="term" value="F:DNA-binding transcription factor activity"/>
    <property type="evidence" value="ECO:0007669"/>
    <property type="project" value="InterPro"/>
</dbReference>
<dbReference type="GO" id="GO:0043565">
    <property type="term" value="F:sequence-specific DNA binding"/>
    <property type="evidence" value="ECO:0007669"/>
    <property type="project" value="InterPro"/>
</dbReference>
<dbReference type="Gene3D" id="1.10.10.60">
    <property type="entry name" value="Homeodomain-like"/>
    <property type="match status" value="1"/>
</dbReference>
<dbReference type="RefSeq" id="WP_285665534.1">
    <property type="nucleotide sequence ID" value="NZ_BSTX01000004.1"/>
</dbReference>
<dbReference type="SUPFAM" id="SSF51215">
    <property type="entry name" value="Regulatory protein AraC"/>
    <property type="match status" value="1"/>
</dbReference>
<dbReference type="InterPro" id="IPR014710">
    <property type="entry name" value="RmlC-like_jellyroll"/>
</dbReference>
<dbReference type="InterPro" id="IPR018060">
    <property type="entry name" value="HTH_AraC"/>
</dbReference>
<evidence type="ECO:0000256" key="3">
    <source>
        <dbReference type="ARBA" id="ARBA00023163"/>
    </source>
</evidence>
<dbReference type="PROSITE" id="PS01124">
    <property type="entry name" value="HTH_ARAC_FAMILY_2"/>
    <property type="match status" value="1"/>
</dbReference>
<dbReference type="InterPro" id="IPR037923">
    <property type="entry name" value="HTH-like"/>
</dbReference>
<keyword evidence="1" id="KW-0805">Transcription regulation</keyword>
<evidence type="ECO:0000259" key="4">
    <source>
        <dbReference type="PROSITE" id="PS01124"/>
    </source>
</evidence>
<comment type="caution">
    <text evidence="5">The sequence shown here is derived from an EMBL/GenBank/DDBJ whole genome shotgun (WGS) entry which is preliminary data.</text>
</comment>
<name>A0A9W6SQF8_9ACTN</name>
<accession>A0A9W6SQF8</accession>
<keyword evidence="6" id="KW-1185">Reference proteome</keyword>
<dbReference type="Pfam" id="PF12833">
    <property type="entry name" value="HTH_18"/>
    <property type="match status" value="1"/>
</dbReference>
<reference evidence="5" key="1">
    <citation type="submission" date="2023-03" db="EMBL/GenBank/DDBJ databases">
        <title>Actinorhabdospora filicis NBRC 111898.</title>
        <authorList>
            <person name="Ichikawa N."/>
            <person name="Sato H."/>
            <person name="Tonouchi N."/>
        </authorList>
    </citation>
    <scope>NUCLEOTIDE SEQUENCE</scope>
    <source>
        <strain evidence="5">NBRC 111898</strain>
    </source>
</reference>
<keyword evidence="2" id="KW-0238">DNA-binding</keyword>
<organism evidence="5 6">
    <name type="scientific">Actinorhabdospora filicis</name>
    <dbReference type="NCBI Taxonomy" id="1785913"/>
    <lineage>
        <taxon>Bacteria</taxon>
        <taxon>Bacillati</taxon>
        <taxon>Actinomycetota</taxon>
        <taxon>Actinomycetes</taxon>
        <taxon>Micromonosporales</taxon>
        <taxon>Micromonosporaceae</taxon>
        <taxon>Actinorhabdospora</taxon>
    </lineage>
</organism>
<dbReference type="PANTHER" id="PTHR43280:SF32">
    <property type="entry name" value="TRANSCRIPTIONAL REGULATORY PROTEIN"/>
    <property type="match status" value="1"/>
</dbReference>
<dbReference type="PANTHER" id="PTHR43280">
    <property type="entry name" value="ARAC-FAMILY TRANSCRIPTIONAL REGULATOR"/>
    <property type="match status" value="1"/>
</dbReference>
<dbReference type="SMART" id="SM00342">
    <property type="entry name" value="HTH_ARAC"/>
    <property type="match status" value="1"/>
</dbReference>
<evidence type="ECO:0000313" key="6">
    <source>
        <dbReference type="Proteomes" id="UP001165079"/>
    </source>
</evidence>
<dbReference type="EMBL" id="BSTX01000004">
    <property type="protein sequence ID" value="GLZ80371.1"/>
    <property type="molecule type" value="Genomic_DNA"/>
</dbReference>
<evidence type="ECO:0000313" key="5">
    <source>
        <dbReference type="EMBL" id="GLZ80371.1"/>
    </source>
</evidence>
<dbReference type="Proteomes" id="UP001165079">
    <property type="component" value="Unassembled WGS sequence"/>
</dbReference>
<dbReference type="InterPro" id="IPR009057">
    <property type="entry name" value="Homeodomain-like_sf"/>
</dbReference>
<proteinExistence type="predicted"/>
<gene>
    <name evidence="5" type="ORF">Afil01_51780</name>
</gene>
<feature type="domain" description="HTH araC/xylS-type" evidence="4">
    <location>
        <begin position="171"/>
        <end position="269"/>
    </location>
</feature>
<dbReference type="SUPFAM" id="SSF46689">
    <property type="entry name" value="Homeodomain-like"/>
    <property type="match status" value="1"/>
</dbReference>
<keyword evidence="3" id="KW-0804">Transcription</keyword>
<dbReference type="AlphaFoldDB" id="A0A9W6SQF8"/>
<dbReference type="InterPro" id="IPR018062">
    <property type="entry name" value="HTH_AraC-typ_CS"/>
</dbReference>